<dbReference type="NCBIfam" id="NF005312">
    <property type="entry name" value="PRK06846.1"/>
    <property type="match status" value="1"/>
</dbReference>
<accession>A0A934W131</accession>
<protein>
    <submittedName>
        <fullName evidence="3">Amidohydrolase family protein</fullName>
    </submittedName>
</protein>
<feature type="chain" id="PRO_5037576074" evidence="1">
    <location>
        <begin position="36"/>
        <end position="459"/>
    </location>
</feature>
<keyword evidence="1" id="KW-0732">Signal</keyword>
<dbReference type="Proteomes" id="UP000640485">
    <property type="component" value="Unassembled WGS sequence"/>
</dbReference>
<gene>
    <name evidence="3" type="ORF">JJJ17_13660</name>
</gene>
<dbReference type="InterPro" id="IPR052349">
    <property type="entry name" value="Metallo-hydrolase_Enzymes"/>
</dbReference>
<dbReference type="InterPro" id="IPR032466">
    <property type="entry name" value="Metal_Hydrolase"/>
</dbReference>
<proteinExistence type="predicted"/>
<dbReference type="PANTHER" id="PTHR32027">
    <property type="entry name" value="CYTOSINE DEAMINASE"/>
    <property type="match status" value="1"/>
</dbReference>
<dbReference type="Gene3D" id="3.20.20.140">
    <property type="entry name" value="Metal-dependent hydrolases"/>
    <property type="match status" value="1"/>
</dbReference>
<dbReference type="Gene3D" id="2.30.40.10">
    <property type="entry name" value="Urease, subunit C, domain 1"/>
    <property type="match status" value="1"/>
</dbReference>
<dbReference type="InterPro" id="IPR013108">
    <property type="entry name" value="Amidohydro_3"/>
</dbReference>
<dbReference type="GO" id="GO:0016814">
    <property type="term" value="F:hydrolase activity, acting on carbon-nitrogen (but not peptide) bonds, in cyclic amidines"/>
    <property type="evidence" value="ECO:0007669"/>
    <property type="project" value="TreeGrafter"/>
</dbReference>
<dbReference type="Pfam" id="PF07969">
    <property type="entry name" value="Amidohydro_3"/>
    <property type="match status" value="1"/>
</dbReference>
<organism evidence="3 4">
    <name type="scientific">Paracoccus caeni</name>
    <dbReference type="NCBI Taxonomy" id="657651"/>
    <lineage>
        <taxon>Bacteria</taxon>
        <taxon>Pseudomonadati</taxon>
        <taxon>Pseudomonadota</taxon>
        <taxon>Alphaproteobacteria</taxon>
        <taxon>Rhodobacterales</taxon>
        <taxon>Paracoccaceae</taxon>
        <taxon>Paracoccus</taxon>
    </lineage>
</organism>
<reference evidence="3" key="1">
    <citation type="submission" date="2021-01" db="EMBL/GenBank/DDBJ databases">
        <title>Paracoccus amoyensis sp. nov., isolated from the surface seawater along the coast of Xiamen Island, China.</title>
        <authorList>
            <person name="Lyu L."/>
        </authorList>
    </citation>
    <scope>NUCLEOTIDE SEQUENCE</scope>
    <source>
        <strain evidence="3">MJ17</strain>
    </source>
</reference>
<dbReference type="PROSITE" id="PS51318">
    <property type="entry name" value="TAT"/>
    <property type="match status" value="1"/>
</dbReference>
<dbReference type="RefSeq" id="WP_200687385.1">
    <property type="nucleotide sequence ID" value="NZ_JAEPRQ010000005.1"/>
</dbReference>
<feature type="domain" description="Amidohydrolase 3" evidence="2">
    <location>
        <begin position="221"/>
        <end position="452"/>
    </location>
</feature>
<dbReference type="PANTHER" id="PTHR32027:SF9">
    <property type="entry name" value="BLL3847 PROTEIN"/>
    <property type="match status" value="1"/>
</dbReference>
<evidence type="ECO:0000259" key="2">
    <source>
        <dbReference type="Pfam" id="PF07969"/>
    </source>
</evidence>
<evidence type="ECO:0000313" key="4">
    <source>
        <dbReference type="Proteomes" id="UP000640485"/>
    </source>
</evidence>
<sequence>MLSTQHHSRRAFLRGSGGLMTASAAFAMSAASGHAAEGAADNRATSIAETHYYLTDVLLETGFEREGDLVIATLTAPHALEIRDGAIQAILPEGAVLDPAIARYSAGGQLLLPAFRDMHIHLDKTFYSGPWRAPARSPENTIFDQIALEERLLPELLTTSQQRAEALIDLLLSQGTTHARSHCNIDPVSGLRSLEHLKLALENRKDSFTCEIVAFPQHGLLYSNSDSLMREAMDLGVEFVGGLDPTNVDGDMAKSLDAMFQIALDHGKSIDIHTHETGPNGIAGIRYMVETVERTPELKNRLTLSHAFAFVGLPEAEVDELAERMAEQGISLASTVPIGRLNMPLPQLRARGVTLMSGTDSVIDHWSPFGTGDMLEKANLCAQLYSRGNELSLNRALAISSGDVLPLAEDGSRAWPQPGDAAEFTLAASSCSAEAVARRSPRTATFHKGRLVFGEVAKA</sequence>
<dbReference type="InterPro" id="IPR011059">
    <property type="entry name" value="Metal-dep_hydrolase_composite"/>
</dbReference>
<comment type="caution">
    <text evidence="3">The sequence shown here is derived from an EMBL/GenBank/DDBJ whole genome shotgun (WGS) entry which is preliminary data.</text>
</comment>
<dbReference type="AlphaFoldDB" id="A0A934W131"/>
<feature type="signal peptide" evidence="1">
    <location>
        <begin position="1"/>
        <end position="35"/>
    </location>
</feature>
<name>A0A934W131_9RHOB</name>
<dbReference type="InterPro" id="IPR006311">
    <property type="entry name" value="TAT_signal"/>
</dbReference>
<dbReference type="EMBL" id="JAEPRQ010000005">
    <property type="protein sequence ID" value="MBK4216978.1"/>
    <property type="molecule type" value="Genomic_DNA"/>
</dbReference>
<dbReference type="SUPFAM" id="SSF51556">
    <property type="entry name" value="Metallo-dependent hydrolases"/>
    <property type="match status" value="1"/>
</dbReference>
<dbReference type="CDD" id="cd01293">
    <property type="entry name" value="Bact_CD"/>
    <property type="match status" value="1"/>
</dbReference>
<keyword evidence="4" id="KW-1185">Reference proteome</keyword>
<evidence type="ECO:0000313" key="3">
    <source>
        <dbReference type="EMBL" id="MBK4216978.1"/>
    </source>
</evidence>
<evidence type="ECO:0000256" key="1">
    <source>
        <dbReference type="SAM" id="SignalP"/>
    </source>
</evidence>